<evidence type="ECO:0000313" key="3">
    <source>
        <dbReference type="Proteomes" id="UP001218218"/>
    </source>
</evidence>
<dbReference type="Proteomes" id="UP001218218">
    <property type="component" value="Unassembled WGS sequence"/>
</dbReference>
<comment type="caution">
    <text evidence="2">The sequence shown here is derived from an EMBL/GenBank/DDBJ whole genome shotgun (WGS) entry which is preliminary data.</text>
</comment>
<organism evidence="2 3">
    <name type="scientific">Mycena albidolilacea</name>
    <dbReference type="NCBI Taxonomy" id="1033008"/>
    <lineage>
        <taxon>Eukaryota</taxon>
        <taxon>Fungi</taxon>
        <taxon>Dikarya</taxon>
        <taxon>Basidiomycota</taxon>
        <taxon>Agaricomycotina</taxon>
        <taxon>Agaricomycetes</taxon>
        <taxon>Agaricomycetidae</taxon>
        <taxon>Agaricales</taxon>
        <taxon>Marasmiineae</taxon>
        <taxon>Mycenaceae</taxon>
        <taxon>Mycena</taxon>
    </lineage>
</organism>
<accession>A0AAD6ZUU9</accession>
<proteinExistence type="predicted"/>
<gene>
    <name evidence="2" type="ORF">DFH08DRAFT_875043</name>
</gene>
<name>A0AAD6ZUU9_9AGAR</name>
<evidence type="ECO:0000313" key="2">
    <source>
        <dbReference type="EMBL" id="KAJ7340699.1"/>
    </source>
</evidence>
<keyword evidence="3" id="KW-1185">Reference proteome</keyword>
<reference evidence="2" key="1">
    <citation type="submission" date="2023-03" db="EMBL/GenBank/DDBJ databases">
        <title>Massive genome expansion in bonnet fungi (Mycena s.s.) driven by repeated elements and novel gene families across ecological guilds.</title>
        <authorList>
            <consortium name="Lawrence Berkeley National Laboratory"/>
            <person name="Harder C.B."/>
            <person name="Miyauchi S."/>
            <person name="Viragh M."/>
            <person name="Kuo A."/>
            <person name="Thoen E."/>
            <person name="Andreopoulos B."/>
            <person name="Lu D."/>
            <person name="Skrede I."/>
            <person name="Drula E."/>
            <person name="Henrissat B."/>
            <person name="Morin E."/>
            <person name="Kohler A."/>
            <person name="Barry K."/>
            <person name="LaButti K."/>
            <person name="Morin E."/>
            <person name="Salamov A."/>
            <person name="Lipzen A."/>
            <person name="Mereny Z."/>
            <person name="Hegedus B."/>
            <person name="Baldrian P."/>
            <person name="Stursova M."/>
            <person name="Weitz H."/>
            <person name="Taylor A."/>
            <person name="Grigoriev I.V."/>
            <person name="Nagy L.G."/>
            <person name="Martin F."/>
            <person name="Kauserud H."/>
        </authorList>
    </citation>
    <scope>NUCLEOTIDE SEQUENCE</scope>
    <source>
        <strain evidence="2">CBHHK002</strain>
    </source>
</reference>
<dbReference type="EMBL" id="JARIHO010000026">
    <property type="protein sequence ID" value="KAJ7340699.1"/>
    <property type="molecule type" value="Genomic_DNA"/>
</dbReference>
<dbReference type="AlphaFoldDB" id="A0AAD6ZUU9"/>
<sequence>MERCSFEPPDKQEGLENDAFIDALKSCFSDLIQKQEEQTSRLQKAVEALKVEPPVADTNAAFWDAYMKVADAHDEQLHAKYSTDLDISLIFAGLFSAISSAFIIQIQPQFPTSNRTIIVKNLYEV</sequence>
<dbReference type="Pfam" id="PF20153">
    <property type="entry name" value="DUF6535"/>
    <property type="match status" value="1"/>
</dbReference>
<dbReference type="InterPro" id="IPR045338">
    <property type="entry name" value="DUF6535"/>
</dbReference>
<feature type="domain" description="DUF6535" evidence="1">
    <location>
        <begin position="63"/>
        <end position="122"/>
    </location>
</feature>
<protein>
    <recommendedName>
        <fullName evidence="1">DUF6535 domain-containing protein</fullName>
    </recommendedName>
</protein>
<evidence type="ECO:0000259" key="1">
    <source>
        <dbReference type="Pfam" id="PF20153"/>
    </source>
</evidence>